<dbReference type="PANTHER" id="PTHR33969:SF2">
    <property type="entry name" value="SEGREGATION AND CONDENSATION PROTEIN A"/>
    <property type="match status" value="1"/>
</dbReference>
<dbReference type="InterPro" id="IPR003768">
    <property type="entry name" value="ScpA"/>
</dbReference>
<dbReference type="EMBL" id="JADHOK010000056">
    <property type="protein sequence ID" value="MBL6761988.1"/>
    <property type="molecule type" value="Genomic_DNA"/>
</dbReference>
<name>A0A937HKF4_9PROT</name>
<dbReference type="Proteomes" id="UP000785783">
    <property type="component" value="Unassembled WGS sequence"/>
</dbReference>
<dbReference type="Pfam" id="PF02616">
    <property type="entry name" value="SMC_ScpA"/>
    <property type="match status" value="1"/>
</dbReference>
<evidence type="ECO:0000313" key="3">
    <source>
        <dbReference type="Proteomes" id="UP000785783"/>
    </source>
</evidence>
<evidence type="ECO:0000313" key="2">
    <source>
        <dbReference type="EMBL" id="MBL6761988.1"/>
    </source>
</evidence>
<organism evidence="2 3">
    <name type="scientific">PS1 clade bacterium</name>
    <dbReference type="NCBI Taxonomy" id="2175152"/>
    <lineage>
        <taxon>Bacteria</taxon>
        <taxon>Pseudomonadati</taxon>
        <taxon>Pseudomonadota</taxon>
        <taxon>Alphaproteobacteria</taxon>
        <taxon>PS1 clade</taxon>
    </lineage>
</organism>
<evidence type="ECO:0000256" key="1">
    <source>
        <dbReference type="ARBA" id="ARBA00044777"/>
    </source>
</evidence>
<dbReference type="Gene3D" id="6.10.250.2410">
    <property type="match status" value="1"/>
</dbReference>
<accession>A0A937HKF4</accession>
<sequence length="275" mass="31331">MEENQSDSPQNDGFQEGIAYQASTDSGLSVQLDGYDGPLHVLLALARTQKVDLKQISILTLAEQYLDFIREAQDLKIELAADYLVMASWLAYLKSRLILPPPHDDEVMDAEEMAARLVFRLKCLEAMREASAQLMGRDLLGRDFFTHGMPEGIRTKRQSTYDASLYEVLAAYSTQRLRNYYESWSPPKIDVLSIERARLRIERLLGKLDDWETMDALVAGDIRDPQKRRTTMASSFSAFLEYARDGRVELQQGKNFDRLMVRRARPKLIDGAGAE</sequence>
<gene>
    <name evidence="2" type="ORF">ISQ19_04745</name>
</gene>
<proteinExistence type="predicted"/>
<protein>
    <recommendedName>
        <fullName evidence="1">Segregation and condensation protein A</fullName>
    </recommendedName>
</protein>
<dbReference type="AlphaFoldDB" id="A0A937HKF4"/>
<dbReference type="PANTHER" id="PTHR33969">
    <property type="entry name" value="SEGREGATION AND CONDENSATION PROTEIN A"/>
    <property type="match status" value="1"/>
</dbReference>
<comment type="caution">
    <text evidence="2">The sequence shown here is derived from an EMBL/GenBank/DDBJ whole genome shotgun (WGS) entry which is preliminary data.</text>
</comment>
<reference evidence="2" key="1">
    <citation type="submission" date="2020-10" db="EMBL/GenBank/DDBJ databases">
        <title>Microbiome of the Black Sea water column analyzed by genome centric metagenomics.</title>
        <authorList>
            <person name="Cabello-Yeves P.J."/>
            <person name="Callieri C."/>
            <person name="Picazo A."/>
            <person name="Mehrshad M."/>
            <person name="Haro-Moreno J.M."/>
            <person name="Roda-Garcia J."/>
            <person name="Dzembekova N."/>
            <person name="Slabakova V."/>
            <person name="Slabakova N."/>
            <person name="Moncheva S."/>
            <person name="Rodriguez-Valera F."/>
        </authorList>
    </citation>
    <scope>NUCLEOTIDE SEQUENCE</scope>
    <source>
        <strain evidence="2">BS307-5m-G5</strain>
    </source>
</reference>